<evidence type="ECO:0000259" key="4">
    <source>
        <dbReference type="Pfam" id="PF13359"/>
    </source>
</evidence>
<organism evidence="5 6">
    <name type="scientific">Rhipicephalus sanguineus</name>
    <name type="common">Brown dog tick</name>
    <name type="synonym">Ixodes sanguineus</name>
    <dbReference type="NCBI Taxonomy" id="34632"/>
    <lineage>
        <taxon>Eukaryota</taxon>
        <taxon>Metazoa</taxon>
        <taxon>Ecdysozoa</taxon>
        <taxon>Arthropoda</taxon>
        <taxon>Chelicerata</taxon>
        <taxon>Arachnida</taxon>
        <taxon>Acari</taxon>
        <taxon>Parasitiformes</taxon>
        <taxon>Ixodida</taxon>
        <taxon>Ixodoidea</taxon>
        <taxon>Ixodidae</taxon>
        <taxon>Rhipicephalinae</taxon>
        <taxon>Rhipicephalus</taxon>
        <taxon>Rhipicephalus</taxon>
    </lineage>
</organism>
<accession>A0A9D4PPA2</accession>
<dbReference type="VEuPathDB" id="VectorBase:RSAN_053719"/>
<protein>
    <recommendedName>
        <fullName evidence="4">DDE Tnp4 domain-containing protein</fullName>
    </recommendedName>
</protein>
<feature type="region of interest" description="Disordered" evidence="3">
    <location>
        <begin position="1"/>
        <end position="52"/>
    </location>
</feature>
<evidence type="ECO:0000313" key="6">
    <source>
        <dbReference type="Proteomes" id="UP000821837"/>
    </source>
</evidence>
<feature type="compositionally biased region" description="Low complexity" evidence="3">
    <location>
        <begin position="10"/>
        <end position="23"/>
    </location>
</feature>
<feature type="compositionally biased region" description="Basic and acidic residues" evidence="3">
    <location>
        <begin position="40"/>
        <end position="50"/>
    </location>
</feature>
<gene>
    <name evidence="5" type="ORF">HPB52_009137</name>
</gene>
<name>A0A9D4PPA2_RHISA</name>
<evidence type="ECO:0000256" key="3">
    <source>
        <dbReference type="SAM" id="MobiDB-lite"/>
    </source>
</evidence>
<dbReference type="Proteomes" id="UP000821837">
    <property type="component" value="Chromosome 6"/>
</dbReference>
<evidence type="ECO:0000313" key="5">
    <source>
        <dbReference type="EMBL" id="KAH7947277.1"/>
    </source>
</evidence>
<sequence length="110" mass="11851">MEEHKRDQADAAATSGGSSDSPDFQGRSDLKASGDCQPSGRKDESQDDKGQAGAGVEAFMVCDSDMKILSIDPRFAGSCHDGHVWRNSGLRKRFMSGRIVVRDGDFLLGE</sequence>
<dbReference type="Pfam" id="PF13359">
    <property type="entry name" value="DDE_Tnp_4"/>
    <property type="match status" value="1"/>
</dbReference>
<dbReference type="InterPro" id="IPR027806">
    <property type="entry name" value="HARBI1_dom"/>
</dbReference>
<proteinExistence type="predicted"/>
<comment type="cofactor">
    <cofactor evidence="1">
        <name>a divalent metal cation</name>
        <dbReference type="ChEBI" id="CHEBI:60240"/>
    </cofactor>
</comment>
<evidence type="ECO:0000256" key="2">
    <source>
        <dbReference type="ARBA" id="ARBA00022723"/>
    </source>
</evidence>
<reference evidence="5" key="2">
    <citation type="submission" date="2021-09" db="EMBL/GenBank/DDBJ databases">
        <authorList>
            <person name="Jia N."/>
            <person name="Wang J."/>
            <person name="Shi W."/>
            <person name="Du L."/>
            <person name="Sun Y."/>
            <person name="Zhan W."/>
            <person name="Jiang J."/>
            <person name="Wang Q."/>
            <person name="Zhang B."/>
            <person name="Ji P."/>
            <person name="Sakyi L.B."/>
            <person name="Cui X."/>
            <person name="Yuan T."/>
            <person name="Jiang B."/>
            <person name="Yang W."/>
            <person name="Lam T.T.-Y."/>
            <person name="Chang Q."/>
            <person name="Ding S."/>
            <person name="Wang X."/>
            <person name="Zhu J."/>
            <person name="Ruan X."/>
            <person name="Zhao L."/>
            <person name="Wei J."/>
            <person name="Que T."/>
            <person name="Du C."/>
            <person name="Cheng J."/>
            <person name="Dai P."/>
            <person name="Han X."/>
            <person name="Huang E."/>
            <person name="Gao Y."/>
            <person name="Liu J."/>
            <person name="Shao H."/>
            <person name="Ye R."/>
            <person name="Li L."/>
            <person name="Wei W."/>
            <person name="Wang X."/>
            <person name="Wang C."/>
            <person name="Huo Q."/>
            <person name="Li W."/>
            <person name="Guo W."/>
            <person name="Chen H."/>
            <person name="Chen S."/>
            <person name="Zhou L."/>
            <person name="Zhou L."/>
            <person name="Ni X."/>
            <person name="Tian J."/>
            <person name="Zhou Y."/>
            <person name="Sheng Y."/>
            <person name="Liu T."/>
            <person name="Pan Y."/>
            <person name="Xia L."/>
            <person name="Li J."/>
            <person name="Zhao F."/>
            <person name="Cao W."/>
        </authorList>
    </citation>
    <scope>NUCLEOTIDE SEQUENCE</scope>
    <source>
        <strain evidence="5">Rsan-2018</strain>
        <tissue evidence="5">Larvae</tissue>
    </source>
</reference>
<dbReference type="AlphaFoldDB" id="A0A9D4PPA2"/>
<keyword evidence="2" id="KW-0479">Metal-binding</keyword>
<keyword evidence="6" id="KW-1185">Reference proteome</keyword>
<comment type="caution">
    <text evidence="5">The sequence shown here is derived from an EMBL/GenBank/DDBJ whole genome shotgun (WGS) entry which is preliminary data.</text>
</comment>
<dbReference type="EMBL" id="JABSTV010001252">
    <property type="protein sequence ID" value="KAH7947277.1"/>
    <property type="molecule type" value="Genomic_DNA"/>
</dbReference>
<evidence type="ECO:0000256" key="1">
    <source>
        <dbReference type="ARBA" id="ARBA00001968"/>
    </source>
</evidence>
<dbReference type="GO" id="GO:0046872">
    <property type="term" value="F:metal ion binding"/>
    <property type="evidence" value="ECO:0007669"/>
    <property type="project" value="UniProtKB-KW"/>
</dbReference>
<reference evidence="5" key="1">
    <citation type="journal article" date="2020" name="Cell">
        <title>Large-Scale Comparative Analyses of Tick Genomes Elucidate Their Genetic Diversity and Vector Capacities.</title>
        <authorList>
            <consortium name="Tick Genome and Microbiome Consortium (TIGMIC)"/>
            <person name="Jia N."/>
            <person name="Wang J."/>
            <person name="Shi W."/>
            <person name="Du L."/>
            <person name="Sun Y."/>
            <person name="Zhan W."/>
            <person name="Jiang J.F."/>
            <person name="Wang Q."/>
            <person name="Zhang B."/>
            <person name="Ji P."/>
            <person name="Bell-Sakyi L."/>
            <person name="Cui X.M."/>
            <person name="Yuan T.T."/>
            <person name="Jiang B.G."/>
            <person name="Yang W.F."/>
            <person name="Lam T.T."/>
            <person name="Chang Q.C."/>
            <person name="Ding S.J."/>
            <person name="Wang X.J."/>
            <person name="Zhu J.G."/>
            <person name="Ruan X.D."/>
            <person name="Zhao L."/>
            <person name="Wei J.T."/>
            <person name="Ye R.Z."/>
            <person name="Que T.C."/>
            <person name="Du C.H."/>
            <person name="Zhou Y.H."/>
            <person name="Cheng J.X."/>
            <person name="Dai P.F."/>
            <person name="Guo W.B."/>
            <person name="Han X.H."/>
            <person name="Huang E.J."/>
            <person name="Li L.F."/>
            <person name="Wei W."/>
            <person name="Gao Y.C."/>
            <person name="Liu J.Z."/>
            <person name="Shao H.Z."/>
            <person name="Wang X."/>
            <person name="Wang C.C."/>
            <person name="Yang T.C."/>
            <person name="Huo Q.B."/>
            <person name="Li W."/>
            <person name="Chen H.Y."/>
            <person name="Chen S.E."/>
            <person name="Zhou L.G."/>
            <person name="Ni X.B."/>
            <person name="Tian J.H."/>
            <person name="Sheng Y."/>
            <person name="Liu T."/>
            <person name="Pan Y.S."/>
            <person name="Xia L.Y."/>
            <person name="Li J."/>
            <person name="Zhao F."/>
            <person name="Cao W.C."/>
        </authorList>
    </citation>
    <scope>NUCLEOTIDE SEQUENCE</scope>
    <source>
        <strain evidence="5">Rsan-2018</strain>
    </source>
</reference>
<feature type="domain" description="DDE Tnp4" evidence="4">
    <location>
        <begin position="55"/>
        <end position="107"/>
    </location>
</feature>